<dbReference type="Gene3D" id="2.40.420.20">
    <property type="match status" value="1"/>
</dbReference>
<dbReference type="InterPro" id="IPR006143">
    <property type="entry name" value="RND_pump_MFP"/>
</dbReference>
<dbReference type="NCBIfam" id="TIGR01730">
    <property type="entry name" value="RND_mfp"/>
    <property type="match status" value="1"/>
</dbReference>
<dbReference type="Pfam" id="PF19335">
    <property type="entry name" value="HMBD"/>
    <property type="match status" value="1"/>
</dbReference>
<dbReference type="InterPro" id="IPR058792">
    <property type="entry name" value="Beta-barrel_RND_2"/>
</dbReference>
<feature type="domain" description="CusB-like three alpha-helical bundle" evidence="7">
    <location>
        <begin position="173"/>
        <end position="220"/>
    </location>
</feature>
<dbReference type="STRING" id="1416801.SAMN05192553_102633"/>
<dbReference type="InterPro" id="IPR051909">
    <property type="entry name" value="MFP_Cation_Efflux"/>
</dbReference>
<dbReference type="Gene3D" id="2.40.30.170">
    <property type="match status" value="1"/>
</dbReference>
<dbReference type="Pfam" id="PF25869">
    <property type="entry name" value="3HB_CusB"/>
    <property type="match status" value="1"/>
</dbReference>
<keyword evidence="2" id="KW-0813">Transport</keyword>
<evidence type="ECO:0000259" key="7">
    <source>
        <dbReference type="Pfam" id="PF25869"/>
    </source>
</evidence>
<dbReference type="Proteomes" id="UP000199403">
    <property type="component" value="Unassembled WGS sequence"/>
</dbReference>
<dbReference type="InterPro" id="IPR045800">
    <property type="entry name" value="HMBD"/>
</dbReference>
<dbReference type="OrthoDB" id="9806939at2"/>
<feature type="region of interest" description="Disordered" evidence="3">
    <location>
        <begin position="37"/>
        <end position="57"/>
    </location>
</feature>
<keyword evidence="4" id="KW-0472">Membrane</keyword>
<dbReference type="SUPFAM" id="SSF111369">
    <property type="entry name" value="HlyD-like secretion proteins"/>
    <property type="match status" value="1"/>
</dbReference>
<dbReference type="GO" id="GO:0016020">
    <property type="term" value="C:membrane"/>
    <property type="evidence" value="ECO:0007669"/>
    <property type="project" value="InterPro"/>
</dbReference>
<dbReference type="InterPro" id="IPR058791">
    <property type="entry name" value="3HB_CusB"/>
</dbReference>
<feature type="transmembrane region" description="Helical" evidence="4">
    <location>
        <begin position="7"/>
        <end position="26"/>
    </location>
</feature>
<dbReference type="Pfam" id="PF25919">
    <property type="entry name" value="BSH_CusB"/>
    <property type="match status" value="1"/>
</dbReference>
<evidence type="ECO:0000259" key="8">
    <source>
        <dbReference type="Pfam" id="PF25919"/>
    </source>
</evidence>
<evidence type="ECO:0000256" key="4">
    <source>
        <dbReference type="SAM" id="Phobius"/>
    </source>
</evidence>
<evidence type="ECO:0000256" key="2">
    <source>
        <dbReference type="ARBA" id="ARBA00022448"/>
    </source>
</evidence>
<evidence type="ECO:0000256" key="3">
    <source>
        <dbReference type="SAM" id="MobiDB-lite"/>
    </source>
</evidence>
<feature type="domain" description="CzcB-like C-terminal circularly permuted SH3-like" evidence="10">
    <location>
        <begin position="346"/>
        <end position="408"/>
    </location>
</feature>
<evidence type="ECO:0000259" key="5">
    <source>
        <dbReference type="Pfam" id="PF11827"/>
    </source>
</evidence>
<organism evidence="11 12">
    <name type="scientific">Cyclobacterium xiamenense</name>
    <dbReference type="NCBI Taxonomy" id="1297121"/>
    <lineage>
        <taxon>Bacteria</taxon>
        <taxon>Pseudomonadati</taxon>
        <taxon>Bacteroidota</taxon>
        <taxon>Cytophagia</taxon>
        <taxon>Cytophagales</taxon>
        <taxon>Cyclobacteriaceae</taxon>
        <taxon>Cyclobacterium</taxon>
    </lineage>
</organism>
<reference evidence="12" key="1">
    <citation type="submission" date="2016-10" db="EMBL/GenBank/DDBJ databases">
        <authorList>
            <person name="Varghese N."/>
            <person name="Submissions S."/>
        </authorList>
    </citation>
    <scope>NUCLEOTIDE SEQUENCE [LARGE SCALE GENOMIC DNA]</scope>
    <source>
        <strain evidence="12">IBRC-M 10761</strain>
    </source>
</reference>
<dbReference type="RefSeq" id="WP_092171813.1">
    <property type="nucleotide sequence ID" value="NZ_FNZH01000002.1"/>
</dbReference>
<feature type="domain" description="CusB-like beta-barrel" evidence="9">
    <location>
        <begin position="260"/>
        <end position="337"/>
    </location>
</feature>
<dbReference type="GO" id="GO:0030288">
    <property type="term" value="C:outer membrane-bounded periplasmic space"/>
    <property type="evidence" value="ECO:0007669"/>
    <property type="project" value="TreeGrafter"/>
</dbReference>
<feature type="domain" description="DUF3347" evidence="5">
    <location>
        <begin position="444"/>
        <end position="533"/>
    </location>
</feature>
<keyword evidence="4" id="KW-1133">Transmembrane helix</keyword>
<evidence type="ECO:0000313" key="11">
    <source>
        <dbReference type="EMBL" id="SEJ14939.1"/>
    </source>
</evidence>
<protein>
    <submittedName>
        <fullName evidence="11">Membrane fusion protein, Cu(I)/Ag(I) efflux system</fullName>
    </submittedName>
</protein>
<dbReference type="GO" id="GO:0060003">
    <property type="term" value="P:copper ion export"/>
    <property type="evidence" value="ECO:0007669"/>
    <property type="project" value="TreeGrafter"/>
</dbReference>
<dbReference type="FunFam" id="2.40.30.170:FF:000010">
    <property type="entry name" value="Efflux RND transporter periplasmic adaptor subunit"/>
    <property type="match status" value="1"/>
</dbReference>
<evidence type="ECO:0000256" key="1">
    <source>
        <dbReference type="ARBA" id="ARBA00009477"/>
    </source>
</evidence>
<gene>
    <name evidence="11" type="ORF">SAMN05192553_102633</name>
</gene>
<comment type="similarity">
    <text evidence="1">Belongs to the membrane fusion protein (MFP) (TC 8.A.1) family.</text>
</comment>
<feature type="domain" description="CusB-like barrel-sandwich hybrid" evidence="8">
    <location>
        <begin position="139"/>
        <end position="254"/>
    </location>
</feature>
<dbReference type="PANTHER" id="PTHR30097:SF15">
    <property type="entry name" value="CATION EFFLUX SYSTEM PROTEIN CUSB"/>
    <property type="match status" value="1"/>
</dbReference>
<dbReference type="Pfam" id="PF25975">
    <property type="entry name" value="CzcB_C"/>
    <property type="match status" value="1"/>
</dbReference>
<dbReference type="InterPro" id="IPR058649">
    <property type="entry name" value="CzcB_C"/>
</dbReference>
<keyword evidence="4" id="KW-0812">Transmembrane</keyword>
<dbReference type="PANTHER" id="PTHR30097">
    <property type="entry name" value="CATION EFFLUX SYSTEM PROTEIN CUSB"/>
    <property type="match status" value="1"/>
</dbReference>
<sequence>MKKLNKQVLVFTAIGIILGFLVAMLISPSANQHINTSTHQHIDTSSDQSTGASDHQTWTCSMHPQVRQPEPGQCPICGMDLIPASTAGGNGNSSPAVLEMSEAAIAMAEVHTFTVKENETGKEITTTGKVQPNERSRSTIAANFPGRIEQLYVNFTGQAVQKGEKLADIYSPELANAQKELLEAAKTKSNFPDLYAAARQKLQSWKITSEQIESIESGGTLLDRFAILADRSGIVSQRNVAQGDYVSTGTPLFDLVDLSSVWVMLDIYETQLPFVRNGDLVSLSVEGIPGETFEAPISYLDPFINSDTRAAQARLLLNNPGDRLKPEMFVTAQIQTQANREKGILSIPRTALLWSGKRSVVYVQVPDSEYPAYEMREVSIGPRNGETYPVLAGLQAGEEVVSNGVFSIDAAAQLAGKYSLLNRPESKTMEVSSTFQEQLTLLAEAYFGLKNALVADDGLAARNAGKQVGEALNKVDMQLVEGEAHALWMEVKAEAEKALEGIAEADGLQPVRKQFMLLSESMLEITESFGLEKDKVYRQYCPMAFGDEGAYWLSETEEIRNPYFGADMLRCGEVRETYEKGKPVMEKSPNTGSPGGGGHNH</sequence>
<accession>A0A1H6WD32</accession>
<dbReference type="InterPro" id="IPR058790">
    <property type="entry name" value="BSH_CusB"/>
</dbReference>
<dbReference type="EMBL" id="FNZH01000002">
    <property type="protein sequence ID" value="SEJ14939.1"/>
    <property type="molecule type" value="Genomic_DNA"/>
</dbReference>
<dbReference type="GO" id="GO:0022857">
    <property type="term" value="F:transmembrane transporter activity"/>
    <property type="evidence" value="ECO:0007669"/>
    <property type="project" value="InterPro"/>
</dbReference>
<name>A0A1H6WD32_9BACT</name>
<feature type="domain" description="Heavy metal binding" evidence="6">
    <location>
        <begin position="58"/>
        <end position="84"/>
    </location>
</feature>
<dbReference type="GO" id="GO:0046914">
    <property type="term" value="F:transition metal ion binding"/>
    <property type="evidence" value="ECO:0007669"/>
    <property type="project" value="TreeGrafter"/>
</dbReference>
<evidence type="ECO:0000313" key="12">
    <source>
        <dbReference type="Proteomes" id="UP000199403"/>
    </source>
</evidence>
<proteinExistence type="inferred from homology"/>
<evidence type="ECO:0000259" key="9">
    <source>
        <dbReference type="Pfam" id="PF25954"/>
    </source>
</evidence>
<dbReference type="GO" id="GO:0015679">
    <property type="term" value="P:plasma membrane copper ion transport"/>
    <property type="evidence" value="ECO:0007669"/>
    <property type="project" value="TreeGrafter"/>
</dbReference>
<keyword evidence="12" id="KW-1185">Reference proteome</keyword>
<dbReference type="InterPro" id="IPR021782">
    <property type="entry name" value="DUF3347"/>
</dbReference>
<evidence type="ECO:0000259" key="10">
    <source>
        <dbReference type="Pfam" id="PF25975"/>
    </source>
</evidence>
<dbReference type="Pfam" id="PF11827">
    <property type="entry name" value="DUF3347"/>
    <property type="match status" value="1"/>
</dbReference>
<dbReference type="Pfam" id="PF25954">
    <property type="entry name" value="Beta-barrel_RND_2"/>
    <property type="match status" value="1"/>
</dbReference>
<dbReference type="Gene3D" id="6.10.140.730">
    <property type="match status" value="1"/>
</dbReference>
<dbReference type="AlphaFoldDB" id="A0A1H6WD32"/>
<feature type="region of interest" description="Disordered" evidence="3">
    <location>
        <begin position="579"/>
        <end position="601"/>
    </location>
</feature>
<evidence type="ECO:0000259" key="6">
    <source>
        <dbReference type="Pfam" id="PF19335"/>
    </source>
</evidence>